<dbReference type="AlphaFoldDB" id="A0A8H2JC80"/>
<dbReference type="RefSeq" id="WP_081831357.1">
    <property type="nucleotide sequence ID" value="NZ_ANBS01000008.1"/>
</dbReference>
<gene>
    <name evidence="2" type="ORF">C1S78_013735</name>
    <name evidence="3" type="ORF">C1S78_13690</name>
</gene>
<feature type="domain" description="Methyltransferase FkbM" evidence="1">
    <location>
        <begin position="96"/>
        <end position="244"/>
    </location>
</feature>
<dbReference type="EMBL" id="CP062008">
    <property type="protein sequence ID" value="QPG71901.1"/>
    <property type="molecule type" value="Genomic_DNA"/>
</dbReference>
<reference evidence="2 4" key="3">
    <citation type="journal article" date="2019" name="Sci. Rep.">
        <title>Insight into the biology of Mycobacterium mucogenicum and Mycobacterium neoaurum clade members.</title>
        <authorList>
            <person name="Behra P.R.K."/>
            <person name="Pettersson B.M.F."/>
            <person name="Ramesh M."/>
            <person name="Dasgupta S."/>
            <person name="Kirsebom L.A."/>
        </authorList>
    </citation>
    <scope>NUCLEOTIDE SEQUENCE [LARGE SCALE GENOMIC DNA]</scope>
    <source>
        <strain evidence="2 4">DSM 44124</strain>
    </source>
</reference>
<dbReference type="GO" id="GO:0008168">
    <property type="term" value="F:methyltransferase activity"/>
    <property type="evidence" value="ECO:0007669"/>
    <property type="project" value="UniProtKB-KW"/>
</dbReference>
<evidence type="ECO:0000259" key="1">
    <source>
        <dbReference type="Pfam" id="PF05050"/>
    </source>
</evidence>
<dbReference type="Proteomes" id="UP000309231">
    <property type="component" value="Chromosome"/>
</dbReference>
<dbReference type="NCBIfam" id="TIGR01444">
    <property type="entry name" value="fkbM_fam"/>
    <property type="match status" value="1"/>
</dbReference>
<sequence length="294" mass="32996">MRPHRDSEEQDIRSPMDLRKFADALRPLPGWIGGGILDWYQLGLRKPRDATTYYGATIHCDPVDSIQRSIIYYGVWEPAISRIIENSLAPGDLFVDIGANIGYDAMLAATRADVVAIEAAPHIYRKMLRNLEINRDLADHIRPVNVAVSDHAGELDLYDFGPRNIGATTTLPSRKGKKCATVAAAPLLDILSPEELARVRLIKMDVEGAETTILNDIFDHIDAFPENMSIIFEANPEDDQAAFDVMFKRIQQNFAAYEVENGYSNAWYLKWKGGPLNELQTAPKRRTDILLTRA</sequence>
<dbReference type="Pfam" id="PF05050">
    <property type="entry name" value="Methyltransf_21"/>
    <property type="match status" value="1"/>
</dbReference>
<dbReference type="EMBL" id="POTL01000001">
    <property type="protein sequence ID" value="TLH53279.1"/>
    <property type="molecule type" value="Genomic_DNA"/>
</dbReference>
<name>A0A8H2JC80_MYCMU</name>
<dbReference type="Gene3D" id="3.40.50.150">
    <property type="entry name" value="Vaccinia Virus protein VP39"/>
    <property type="match status" value="1"/>
</dbReference>
<accession>A0A8H2JC80</accession>
<keyword evidence="4" id="KW-1185">Reference proteome</keyword>
<organism evidence="3">
    <name type="scientific">Mycolicibacterium mucogenicum DSM 44124</name>
    <dbReference type="NCBI Taxonomy" id="1226753"/>
    <lineage>
        <taxon>Bacteria</taxon>
        <taxon>Bacillati</taxon>
        <taxon>Actinomycetota</taxon>
        <taxon>Actinomycetes</taxon>
        <taxon>Mycobacteriales</taxon>
        <taxon>Mycobacteriaceae</taxon>
        <taxon>Mycolicibacterium</taxon>
    </lineage>
</organism>
<keyword evidence="3" id="KW-0808">Transferase</keyword>
<dbReference type="KEGG" id="mmuc:C1S78_013735"/>
<dbReference type="PANTHER" id="PTHR34203">
    <property type="entry name" value="METHYLTRANSFERASE, FKBM FAMILY PROTEIN"/>
    <property type="match status" value="1"/>
</dbReference>
<proteinExistence type="predicted"/>
<reference evidence="2 4" key="2">
    <citation type="journal article" date="2019" name="BMC Evol. Biol.">
        <title>Comparative genomics of Mycobacterium mucogenicum and Mycobacterium neoaurum clade members emphasizing tRNA and non-coding RNA.</title>
        <authorList>
            <person name="Behra P.R.K."/>
            <person name="Pettersson B.M.F."/>
            <person name="Das S."/>
            <person name="Dasgupta S."/>
            <person name="Kirsebom L.A."/>
        </authorList>
    </citation>
    <scope>NUCLEOTIDE SEQUENCE [LARGE SCALE GENOMIC DNA]</scope>
    <source>
        <strain evidence="2 4">DSM 44124</strain>
    </source>
</reference>
<evidence type="ECO:0000313" key="4">
    <source>
        <dbReference type="Proteomes" id="UP000309231"/>
    </source>
</evidence>
<dbReference type="GO" id="GO:0032259">
    <property type="term" value="P:methylation"/>
    <property type="evidence" value="ECO:0007669"/>
    <property type="project" value="UniProtKB-KW"/>
</dbReference>
<protein>
    <submittedName>
        <fullName evidence="3">FkbM family methyltransferase</fullName>
    </submittedName>
</protein>
<dbReference type="InterPro" id="IPR052514">
    <property type="entry name" value="SAM-dependent_MTase"/>
</dbReference>
<dbReference type="PANTHER" id="PTHR34203:SF15">
    <property type="entry name" value="SLL1173 PROTEIN"/>
    <property type="match status" value="1"/>
</dbReference>
<evidence type="ECO:0000313" key="3">
    <source>
        <dbReference type="EMBL" id="TLH53279.1"/>
    </source>
</evidence>
<dbReference type="GeneID" id="76725984"/>
<dbReference type="SUPFAM" id="SSF53335">
    <property type="entry name" value="S-adenosyl-L-methionine-dependent methyltransferases"/>
    <property type="match status" value="1"/>
</dbReference>
<dbReference type="InterPro" id="IPR029063">
    <property type="entry name" value="SAM-dependent_MTases_sf"/>
</dbReference>
<evidence type="ECO:0000313" key="2">
    <source>
        <dbReference type="EMBL" id="QPG71901.1"/>
    </source>
</evidence>
<reference evidence="3" key="1">
    <citation type="submission" date="2018-01" db="EMBL/GenBank/DDBJ databases">
        <title>Comparative genomics of Mycobacterium mucogenicum and Mycobacterium neoaurum clade members emphasizing tRNA and non-coding RNA.</title>
        <authorList>
            <person name="Behra P.R.K."/>
            <person name="Pettersson B.M.F."/>
            <person name="Das S."/>
            <person name="Dasgupta S."/>
            <person name="Kirsebom L.A."/>
        </authorList>
    </citation>
    <scope>NUCLEOTIDE SEQUENCE</scope>
    <source>
        <strain evidence="3">DSM 44124</strain>
    </source>
</reference>
<keyword evidence="3" id="KW-0489">Methyltransferase</keyword>
<dbReference type="InterPro" id="IPR006342">
    <property type="entry name" value="FkbM_mtfrase"/>
</dbReference>